<feature type="binding site" evidence="6">
    <location>
        <position position="77"/>
    </location>
    <ligand>
        <name>(6S)-5-formyl-5,6,7,8-tetrahydrofolate</name>
        <dbReference type="ChEBI" id="CHEBI:57457"/>
    </ligand>
</feature>
<keyword evidence="6" id="KW-0479">Metal-binding</keyword>
<keyword evidence="2 6" id="KW-0819">tRNA processing</keyword>
<name>A0A9D1SYU4_9FIRM</name>
<evidence type="ECO:0000256" key="3">
    <source>
        <dbReference type="ARBA" id="ARBA00022741"/>
    </source>
</evidence>
<comment type="subcellular location">
    <subcellularLocation>
        <location evidence="6">Cytoplasm</location>
    </subcellularLocation>
</comment>
<keyword evidence="6" id="KW-0963">Cytoplasm</keyword>
<dbReference type="InterPro" id="IPR004520">
    <property type="entry name" value="GTPase_MnmE"/>
</dbReference>
<feature type="binding site" evidence="6">
    <location>
        <position position="226"/>
    </location>
    <ligand>
        <name>Mg(2+)</name>
        <dbReference type="ChEBI" id="CHEBI:18420"/>
    </ligand>
</feature>
<dbReference type="GO" id="GO:0005525">
    <property type="term" value="F:GTP binding"/>
    <property type="evidence" value="ECO:0007669"/>
    <property type="project" value="UniProtKB-UniRule"/>
</dbReference>
<feature type="binding site" evidence="6">
    <location>
        <position position="440"/>
    </location>
    <ligand>
        <name>(6S)-5-formyl-5,6,7,8-tetrahydrofolate</name>
        <dbReference type="ChEBI" id="CHEBI:57457"/>
    </ligand>
</feature>
<comment type="cofactor">
    <cofactor evidence="6">
        <name>K(+)</name>
        <dbReference type="ChEBI" id="CHEBI:29103"/>
    </cofactor>
    <text evidence="6">Binds 1 potassium ion per subunit.</text>
</comment>
<feature type="domain" description="TrmE-type G" evidence="8">
    <location>
        <begin position="212"/>
        <end position="363"/>
    </location>
</feature>
<evidence type="ECO:0000313" key="10">
    <source>
        <dbReference type="Proteomes" id="UP000886861"/>
    </source>
</evidence>
<feature type="binding site" evidence="6">
    <location>
        <begin position="266"/>
        <end position="269"/>
    </location>
    <ligand>
        <name>GTP</name>
        <dbReference type="ChEBI" id="CHEBI:37565"/>
    </ligand>
</feature>
<comment type="subunit">
    <text evidence="6">Homodimer. Heterotetramer of two MnmE and two MnmG subunits.</text>
</comment>
<comment type="function">
    <text evidence="6">Exhibits a very high intrinsic GTPase hydrolysis rate. Involved in the addition of a carboxymethylaminomethyl (cmnm) group at the wobble position (U34) of certain tRNAs, forming tRNA-cmnm(5)s(2)U34.</text>
</comment>
<evidence type="ECO:0000256" key="7">
    <source>
        <dbReference type="RuleBase" id="RU003313"/>
    </source>
</evidence>
<feature type="binding site" evidence="6">
    <location>
        <position position="241"/>
    </location>
    <ligand>
        <name>K(+)</name>
        <dbReference type="ChEBI" id="CHEBI:29103"/>
    </ligand>
</feature>
<evidence type="ECO:0000259" key="8">
    <source>
        <dbReference type="PROSITE" id="PS51709"/>
    </source>
</evidence>
<reference evidence="9" key="1">
    <citation type="submission" date="2020-10" db="EMBL/GenBank/DDBJ databases">
        <authorList>
            <person name="Gilroy R."/>
        </authorList>
    </citation>
    <scope>NUCLEOTIDE SEQUENCE</scope>
    <source>
        <strain evidence="9">CHK186-9395</strain>
    </source>
</reference>
<dbReference type="PROSITE" id="PS51709">
    <property type="entry name" value="G_TRME"/>
    <property type="match status" value="1"/>
</dbReference>
<dbReference type="Pfam" id="PF12631">
    <property type="entry name" value="MnmE_helical"/>
    <property type="match status" value="1"/>
</dbReference>
<feature type="binding site" evidence="6">
    <location>
        <position position="20"/>
    </location>
    <ligand>
        <name>(6S)-5-formyl-5,6,7,8-tetrahydrofolate</name>
        <dbReference type="ChEBI" id="CHEBI:57457"/>
    </ligand>
</feature>
<dbReference type="GO" id="GO:0002098">
    <property type="term" value="P:tRNA wobble uridine modification"/>
    <property type="evidence" value="ECO:0007669"/>
    <property type="project" value="TreeGrafter"/>
</dbReference>
<dbReference type="AlphaFoldDB" id="A0A9D1SYU4"/>
<dbReference type="GO" id="GO:0046872">
    <property type="term" value="F:metal ion binding"/>
    <property type="evidence" value="ECO:0007669"/>
    <property type="project" value="UniProtKB-KW"/>
</dbReference>
<evidence type="ECO:0000313" key="9">
    <source>
        <dbReference type="EMBL" id="HIV01272.1"/>
    </source>
</evidence>
<accession>A0A9D1SYU4</accession>
<evidence type="ECO:0000256" key="5">
    <source>
        <dbReference type="ARBA" id="ARBA00023134"/>
    </source>
</evidence>
<dbReference type="EMBL" id="DVOJ01000006">
    <property type="protein sequence ID" value="HIV01272.1"/>
    <property type="molecule type" value="Genomic_DNA"/>
</dbReference>
<dbReference type="InterPro" id="IPR027368">
    <property type="entry name" value="MnmE_dom2"/>
</dbReference>
<dbReference type="Pfam" id="PF10396">
    <property type="entry name" value="TrmE_N"/>
    <property type="match status" value="1"/>
</dbReference>
<feature type="binding site" evidence="6">
    <location>
        <position position="222"/>
    </location>
    <ligand>
        <name>K(+)</name>
        <dbReference type="ChEBI" id="CHEBI:29103"/>
    </ligand>
</feature>
<dbReference type="PANTHER" id="PTHR42714">
    <property type="entry name" value="TRNA MODIFICATION GTPASE GTPBP3"/>
    <property type="match status" value="1"/>
</dbReference>
<dbReference type="InterPro" id="IPR027417">
    <property type="entry name" value="P-loop_NTPase"/>
</dbReference>
<dbReference type="GO" id="GO:0003924">
    <property type="term" value="F:GTPase activity"/>
    <property type="evidence" value="ECO:0007669"/>
    <property type="project" value="UniProtKB-UniRule"/>
</dbReference>
<dbReference type="Gene3D" id="3.40.50.300">
    <property type="entry name" value="P-loop containing nucleotide triphosphate hydrolases"/>
    <property type="match status" value="1"/>
</dbReference>
<dbReference type="InterPro" id="IPR027266">
    <property type="entry name" value="TrmE/GcvT-like"/>
</dbReference>
<comment type="similarity">
    <text evidence="1 6 7">Belongs to the TRAFAC class TrmE-Era-EngA-EngB-Septin-like GTPase superfamily. TrmE GTPase family.</text>
</comment>
<gene>
    <name evidence="6 9" type="primary">mnmE</name>
    <name evidence="6" type="synonym">trmE</name>
    <name evidence="9" type="ORF">IAA62_01790</name>
</gene>
<keyword evidence="6" id="KW-0460">Magnesium</keyword>
<dbReference type="EC" id="3.6.-.-" evidence="6"/>
<feature type="binding site" evidence="6">
    <location>
        <position position="246"/>
    </location>
    <ligand>
        <name>K(+)</name>
        <dbReference type="ChEBI" id="CHEBI:29103"/>
    </ligand>
</feature>
<dbReference type="Gene3D" id="3.30.1360.120">
    <property type="entry name" value="Probable tRNA modification gtpase trme, domain 1"/>
    <property type="match status" value="1"/>
</dbReference>
<dbReference type="Proteomes" id="UP000886861">
    <property type="component" value="Unassembled WGS sequence"/>
</dbReference>
<evidence type="ECO:0000256" key="4">
    <source>
        <dbReference type="ARBA" id="ARBA00022958"/>
    </source>
</evidence>
<dbReference type="HAMAP" id="MF_00379">
    <property type="entry name" value="GTPase_MnmE"/>
    <property type="match status" value="1"/>
</dbReference>
<keyword evidence="3 6" id="KW-0547">Nucleotide-binding</keyword>
<dbReference type="Pfam" id="PF01926">
    <property type="entry name" value="MMR_HSR1"/>
    <property type="match status" value="1"/>
</dbReference>
<dbReference type="PANTHER" id="PTHR42714:SF2">
    <property type="entry name" value="TRNA MODIFICATION GTPASE GTPBP3, MITOCHONDRIAL"/>
    <property type="match status" value="1"/>
</dbReference>
<comment type="caution">
    <text evidence="9">The sequence shown here is derived from an EMBL/GenBank/DDBJ whole genome shotgun (WGS) entry which is preliminary data.</text>
</comment>
<dbReference type="InterPro" id="IPR005225">
    <property type="entry name" value="Small_GTP-bd"/>
</dbReference>
<reference evidence="9" key="2">
    <citation type="journal article" date="2021" name="PeerJ">
        <title>Extensive microbial diversity within the chicken gut microbiome revealed by metagenomics and culture.</title>
        <authorList>
            <person name="Gilroy R."/>
            <person name="Ravi A."/>
            <person name="Getino M."/>
            <person name="Pursley I."/>
            <person name="Horton D.L."/>
            <person name="Alikhan N.F."/>
            <person name="Baker D."/>
            <person name="Gharbi K."/>
            <person name="Hall N."/>
            <person name="Watson M."/>
            <person name="Adriaenssens E.M."/>
            <person name="Foster-Nyarko E."/>
            <person name="Jarju S."/>
            <person name="Secka A."/>
            <person name="Antonio M."/>
            <person name="Oren A."/>
            <person name="Chaudhuri R.R."/>
            <person name="La Ragione R."/>
            <person name="Hildebrand F."/>
            <person name="Pallen M.J."/>
        </authorList>
    </citation>
    <scope>NUCLEOTIDE SEQUENCE</scope>
    <source>
        <strain evidence="9">CHK186-9395</strain>
    </source>
</reference>
<evidence type="ECO:0000256" key="6">
    <source>
        <dbReference type="HAMAP-Rule" id="MF_00379"/>
    </source>
</evidence>
<dbReference type="CDD" id="cd04164">
    <property type="entry name" value="trmE"/>
    <property type="match status" value="1"/>
</dbReference>
<dbReference type="NCBIfam" id="TIGR00231">
    <property type="entry name" value="small_GTP"/>
    <property type="match status" value="1"/>
</dbReference>
<evidence type="ECO:0000256" key="1">
    <source>
        <dbReference type="ARBA" id="ARBA00011043"/>
    </source>
</evidence>
<feature type="binding site" evidence="6">
    <location>
        <begin position="241"/>
        <end position="247"/>
    </location>
    <ligand>
        <name>GTP</name>
        <dbReference type="ChEBI" id="CHEBI:37565"/>
    </ligand>
</feature>
<dbReference type="NCBIfam" id="TIGR00450">
    <property type="entry name" value="mnmE_trmE_thdF"/>
    <property type="match status" value="1"/>
</dbReference>
<dbReference type="GO" id="GO:0005829">
    <property type="term" value="C:cytosol"/>
    <property type="evidence" value="ECO:0007669"/>
    <property type="project" value="TreeGrafter"/>
</dbReference>
<sequence length="440" mass="47839">MKPIVAVSTPVGAGAISIVRMSGDGVLDIARRLFSCKEDITPRKVILGTFSYNGINEKCLLVYFKAPHSYTGEDIVEFQCHGGELLTREVLNALINNGARLAENGEFTKRAFLNGKVSLDSAEGIIDVINAGTEAELKAGYNLMSGKLYQEVKALQDKVTDELASVDMTLDYPEHDDEGETLEHTKSVLKEVESKIHALLATAGTGKLIKSGINAAIVGKPNVGKSSLLNALLGEDRAIVTDVAGTTRDTITESIAYKGIKINFVDTAGVRDSENVVEKIGIDRSKRAIDMADIVLLVLDSSEELTDEDRELLDLTKSKPRILVLNKSDKKKALNLKEKYVLVSAKDGVNIEELKEEIFNVFAGGKIDTSGLILTNVRHIEALNAALEKCRQGISACEIHTPDIVSFTLKELWQELGKITGETETESIIDAIFSKFCLGK</sequence>
<comment type="caution">
    <text evidence="6">Lacks conserved residue(s) required for the propagation of feature annotation.</text>
</comment>
<feature type="binding site" evidence="6">
    <location>
        <position position="247"/>
    </location>
    <ligand>
        <name>Mg(2+)</name>
        <dbReference type="ChEBI" id="CHEBI:18420"/>
    </ligand>
</feature>
<feature type="binding site" evidence="6">
    <location>
        <begin position="222"/>
        <end position="227"/>
    </location>
    <ligand>
        <name>GTP</name>
        <dbReference type="ChEBI" id="CHEBI:37565"/>
    </ligand>
</feature>
<dbReference type="InterPro" id="IPR025867">
    <property type="entry name" value="MnmE_helical"/>
</dbReference>
<dbReference type="InterPro" id="IPR031168">
    <property type="entry name" value="G_TrmE"/>
</dbReference>
<evidence type="ECO:0000256" key="2">
    <source>
        <dbReference type="ARBA" id="ARBA00022694"/>
    </source>
</evidence>
<proteinExistence type="inferred from homology"/>
<dbReference type="InterPro" id="IPR006073">
    <property type="entry name" value="GTP-bd"/>
</dbReference>
<dbReference type="Gene3D" id="1.20.120.430">
    <property type="entry name" value="tRNA modification GTPase MnmE domain 2"/>
    <property type="match status" value="1"/>
</dbReference>
<keyword evidence="4 6" id="KW-0630">Potassium</keyword>
<feature type="binding site" evidence="6">
    <location>
        <position position="243"/>
    </location>
    <ligand>
        <name>K(+)</name>
        <dbReference type="ChEBI" id="CHEBI:29103"/>
    </ligand>
</feature>
<organism evidence="9 10">
    <name type="scientific">Candidatus Caccopulliclostridium gallistercoris</name>
    <dbReference type="NCBI Taxonomy" id="2840719"/>
    <lineage>
        <taxon>Bacteria</taxon>
        <taxon>Bacillati</taxon>
        <taxon>Bacillota</taxon>
        <taxon>Clostridia</taxon>
        <taxon>Candidatus Caccopulliclostridium</taxon>
    </lineage>
</organism>
<dbReference type="SUPFAM" id="SSF52540">
    <property type="entry name" value="P-loop containing nucleoside triphosphate hydrolases"/>
    <property type="match status" value="1"/>
</dbReference>
<keyword evidence="6" id="KW-0378">Hydrolase</keyword>
<dbReference type="InterPro" id="IPR018948">
    <property type="entry name" value="GTP-bd_TrmE_N"/>
</dbReference>
<protein>
    <recommendedName>
        <fullName evidence="6">tRNA modification GTPase MnmE</fullName>
        <ecNumber evidence="6">3.6.-.-</ecNumber>
    </recommendedName>
</protein>
<dbReference type="FunFam" id="3.40.50.300:FF:000494">
    <property type="entry name" value="tRNA modification GTPase MnmE"/>
    <property type="match status" value="1"/>
</dbReference>
<keyword evidence="5 6" id="KW-0342">GTP-binding</keyword>
<dbReference type="GO" id="GO:0030488">
    <property type="term" value="P:tRNA methylation"/>
    <property type="evidence" value="ECO:0007669"/>
    <property type="project" value="TreeGrafter"/>
</dbReference>
<dbReference type="CDD" id="cd14858">
    <property type="entry name" value="TrmE_N"/>
    <property type="match status" value="1"/>
</dbReference>
<feature type="binding site" evidence="6">
    <location>
        <position position="116"/>
    </location>
    <ligand>
        <name>(6S)-5-formyl-5,6,7,8-tetrahydrofolate</name>
        <dbReference type="ChEBI" id="CHEBI:57457"/>
    </ligand>
</feature>